<proteinExistence type="predicted"/>
<organism evidence="3 5">
    <name type="scientific">Enterococcus silesiacus</name>
    <dbReference type="NCBI Taxonomy" id="332949"/>
    <lineage>
        <taxon>Bacteria</taxon>
        <taxon>Bacillati</taxon>
        <taxon>Bacillota</taxon>
        <taxon>Bacilli</taxon>
        <taxon>Lactobacillales</taxon>
        <taxon>Enterococcaceae</taxon>
        <taxon>Enterococcus</taxon>
    </lineage>
</organism>
<evidence type="ECO:0000313" key="5">
    <source>
        <dbReference type="Proteomes" id="UP000183039"/>
    </source>
</evidence>
<dbReference type="EMBL" id="CP013614">
    <property type="protein sequence ID" value="ALS02535.1"/>
    <property type="molecule type" value="Genomic_DNA"/>
</dbReference>
<reference evidence="3 5" key="1">
    <citation type="submission" date="2014-12" db="EMBL/GenBank/DDBJ databases">
        <title>Draft genome sequences of 29 type strains of Enterococci.</title>
        <authorList>
            <person name="Zhong Z."/>
            <person name="Sun Z."/>
            <person name="Liu W."/>
            <person name="Zhang W."/>
            <person name="Zhang H."/>
        </authorList>
    </citation>
    <scope>NUCLEOTIDE SEQUENCE [LARGE SCALE GENOMIC DNA]</scope>
    <source>
        <strain evidence="3 5">DSM 22801</strain>
    </source>
</reference>
<dbReference type="RefSeq" id="WP_071876144.1">
    <property type="nucleotide sequence ID" value="NZ_JXLC01000001.1"/>
</dbReference>
<reference evidence="2 4" key="2">
    <citation type="submission" date="2015-12" db="EMBL/GenBank/DDBJ databases">
        <authorList>
            <person name="Lauer A."/>
            <person name="Humrighouse B."/>
            <person name="Loparev V."/>
            <person name="Shewmaker P.L."/>
            <person name="Whitney A.M."/>
            <person name="McLaughlin R.W."/>
        </authorList>
    </citation>
    <scope>NUCLEOTIDE SEQUENCE [LARGE SCALE GENOMIC DNA]</scope>
    <source>
        <strain evidence="2 4">LMG 23085</strain>
    </source>
</reference>
<evidence type="ECO:0000259" key="1">
    <source>
        <dbReference type="Pfam" id="PF05043"/>
    </source>
</evidence>
<dbReference type="EMBL" id="JXLC01000001">
    <property type="protein sequence ID" value="OJG93551.1"/>
    <property type="molecule type" value="Genomic_DNA"/>
</dbReference>
<protein>
    <recommendedName>
        <fullName evidence="1">Mga helix-turn-helix domain-containing protein</fullName>
    </recommendedName>
</protein>
<dbReference type="Pfam" id="PF05043">
    <property type="entry name" value="Mga"/>
    <property type="match status" value="1"/>
</dbReference>
<dbReference type="Proteomes" id="UP000183039">
    <property type="component" value="Unassembled WGS sequence"/>
</dbReference>
<accession>A0A0S3KE24</accession>
<name>A0A0S3KE24_9ENTE</name>
<evidence type="ECO:0000313" key="2">
    <source>
        <dbReference type="EMBL" id="ALS02535.1"/>
    </source>
</evidence>
<dbReference type="Proteomes" id="UP000065511">
    <property type="component" value="Chromosome"/>
</dbReference>
<sequence length="481" mass="57365">MKYLNFLDDEDYDKLELLMTLQHYNEQFLTKKKLIELTGLSKFLLDKYITELNAAYPELKIHENSYDELFYQSVSNDLIQSVQYDYIQRSLKFRFFIEVLVEEKTIKRFQEEQHIARTTLYQIRGKVVACLEKEQIFIKKNKLTGNEMNIRSLIFDIVAYFYFGKKYPFSKENDKEAQQLLQQLLTYFNLDLSFFQKEKLALFIHIVQIRIRSRHLLKETLCSSSAKTQQVFGRQLVMIEQALHTSEIPISDNFKESNYLLLFLFITDIFDVELRFDQTLFTQSQEATKRLIKQLTTQFQISNSQQKQLYDSFFKKILGLSTFKQSYTTFIETTTHSYFADVYAPVHNLILNFTRKDHFLLSLELSQRNQTKLYYDIMFTILSLLEPSQFGKPINIYVDFSSGAAYTEYIRQSLKRFRDLNIAFQEKFNNDTHIFLSDYRLQEANCQQIIWKQPPTPANWSKFANLVVKLRKFELEKITPE</sequence>
<feature type="domain" description="Mga helix-turn-helix" evidence="1">
    <location>
        <begin position="80"/>
        <end position="155"/>
    </location>
</feature>
<evidence type="ECO:0000313" key="4">
    <source>
        <dbReference type="Proteomes" id="UP000065511"/>
    </source>
</evidence>
<dbReference type="AlphaFoldDB" id="A0A0S3KE24"/>
<evidence type="ECO:0000313" key="3">
    <source>
        <dbReference type="EMBL" id="OJG93551.1"/>
    </source>
</evidence>
<dbReference type="OrthoDB" id="2143991at2"/>
<dbReference type="KEGG" id="ess:ATZ33_14455"/>
<gene>
    <name evidence="2" type="ORF">ATZ33_14455</name>
    <name evidence="3" type="ORF">RV15_GL000153</name>
</gene>
<dbReference type="InterPro" id="IPR007737">
    <property type="entry name" value="Mga_HTH"/>
</dbReference>
<keyword evidence="4" id="KW-1185">Reference proteome</keyword>